<dbReference type="AlphaFoldDB" id="A0AAV9D743"/>
<comment type="similarity">
    <text evidence="1 3">Belongs to the UDP-glycosyltransferase family.</text>
</comment>
<dbReference type="GO" id="GO:0080043">
    <property type="term" value="F:quercetin 3-O-glucosyltransferase activity"/>
    <property type="evidence" value="ECO:0007669"/>
    <property type="project" value="TreeGrafter"/>
</dbReference>
<keyword evidence="6" id="KW-1185">Reference proteome</keyword>
<dbReference type="PANTHER" id="PTHR11926:SF1392">
    <property type="entry name" value="GLYCOSYLTRANSFERASE"/>
    <property type="match status" value="1"/>
</dbReference>
<evidence type="ECO:0000256" key="3">
    <source>
        <dbReference type="RuleBase" id="RU003718"/>
    </source>
</evidence>
<protein>
    <recommendedName>
        <fullName evidence="4">Glycosyltransferase</fullName>
        <ecNumber evidence="4">2.4.1.-</ecNumber>
    </recommendedName>
</protein>
<dbReference type="CDD" id="cd03784">
    <property type="entry name" value="GT1_Gtf-like"/>
    <property type="match status" value="1"/>
</dbReference>
<dbReference type="Gene3D" id="3.40.50.2000">
    <property type="entry name" value="Glycogen Phosphorylase B"/>
    <property type="match status" value="2"/>
</dbReference>
<evidence type="ECO:0000256" key="2">
    <source>
        <dbReference type="ARBA" id="ARBA00022679"/>
    </source>
</evidence>
<dbReference type="SUPFAM" id="SSF53756">
    <property type="entry name" value="UDP-Glycosyltransferase/glycogen phosphorylase"/>
    <property type="match status" value="1"/>
</dbReference>
<dbReference type="EC" id="2.4.1.-" evidence="4"/>
<evidence type="ECO:0000313" key="5">
    <source>
        <dbReference type="EMBL" id="KAK1296672.1"/>
    </source>
</evidence>
<dbReference type="PROSITE" id="PS00375">
    <property type="entry name" value="UDPGT"/>
    <property type="match status" value="1"/>
</dbReference>
<evidence type="ECO:0000256" key="4">
    <source>
        <dbReference type="RuleBase" id="RU362057"/>
    </source>
</evidence>
<organism evidence="5 6">
    <name type="scientific">Acorus calamus</name>
    <name type="common">Sweet flag</name>
    <dbReference type="NCBI Taxonomy" id="4465"/>
    <lineage>
        <taxon>Eukaryota</taxon>
        <taxon>Viridiplantae</taxon>
        <taxon>Streptophyta</taxon>
        <taxon>Embryophyta</taxon>
        <taxon>Tracheophyta</taxon>
        <taxon>Spermatophyta</taxon>
        <taxon>Magnoliopsida</taxon>
        <taxon>Liliopsida</taxon>
        <taxon>Acoraceae</taxon>
        <taxon>Acorus</taxon>
    </lineage>
</organism>
<proteinExistence type="inferred from homology"/>
<keyword evidence="2 3" id="KW-0808">Transferase</keyword>
<name>A0AAV9D743_ACOCL</name>
<dbReference type="InterPro" id="IPR002213">
    <property type="entry name" value="UDP_glucos_trans"/>
</dbReference>
<sequence>MLGLSELLNIASIRVTFITTEHILHKLSNNSQNNSADLLSFRAVPDGLPDDHDRSPEDVGDLIHSLHMQAAPALRRILSSGGSDGSSPVTFIVVDGVMSFMVDIGEELSIPVLTFRTISACSFWCYFCLPTLIKEGILPFNDETDMDERIQSVPGMEGFLRRRDLPSFCRVKELADHTLQLIISETQATTRSSGLILNTVEPLESEILSHIRSVIPNVYPIGPIHAFLNKSRRSSMSSLLTEDRTCMAWLDVQPPKSVIYVSFGSIATVTRDQLLEFWHGLVNSEMRFLWVLRDNLVVNADGEQETCVPSVAAYEKGRIVSWVPQLEVLGHPAIGGFLTHSGWNSTLESITVGVPMVCWPYFADQQINSRFVSDVWRVGLDMKDTCDRVKVEKMVRELMEEGERSVGMRRSASEFAEKVKSSIDEGGSSYAELQRLIHDIRSTGTAGEVS</sequence>
<reference evidence="5" key="2">
    <citation type="submission" date="2023-06" db="EMBL/GenBank/DDBJ databases">
        <authorList>
            <person name="Ma L."/>
            <person name="Liu K.-W."/>
            <person name="Li Z."/>
            <person name="Hsiao Y.-Y."/>
            <person name="Qi Y."/>
            <person name="Fu T."/>
            <person name="Tang G."/>
            <person name="Zhang D."/>
            <person name="Sun W.-H."/>
            <person name="Liu D.-K."/>
            <person name="Li Y."/>
            <person name="Chen G.-Z."/>
            <person name="Liu X.-D."/>
            <person name="Liao X.-Y."/>
            <person name="Jiang Y.-T."/>
            <person name="Yu X."/>
            <person name="Hao Y."/>
            <person name="Huang J."/>
            <person name="Zhao X.-W."/>
            <person name="Ke S."/>
            <person name="Chen Y.-Y."/>
            <person name="Wu W.-L."/>
            <person name="Hsu J.-L."/>
            <person name="Lin Y.-F."/>
            <person name="Huang M.-D."/>
            <person name="Li C.-Y."/>
            <person name="Huang L."/>
            <person name="Wang Z.-W."/>
            <person name="Zhao X."/>
            <person name="Zhong W.-Y."/>
            <person name="Peng D.-H."/>
            <person name="Ahmad S."/>
            <person name="Lan S."/>
            <person name="Zhang J.-S."/>
            <person name="Tsai W.-C."/>
            <person name="Van De Peer Y."/>
            <person name="Liu Z.-J."/>
        </authorList>
    </citation>
    <scope>NUCLEOTIDE SEQUENCE</scope>
    <source>
        <strain evidence="5">CP</strain>
        <tissue evidence="5">Leaves</tissue>
    </source>
</reference>
<dbReference type="PANTHER" id="PTHR11926">
    <property type="entry name" value="GLUCOSYL/GLUCURONOSYL TRANSFERASES"/>
    <property type="match status" value="1"/>
</dbReference>
<evidence type="ECO:0000256" key="1">
    <source>
        <dbReference type="ARBA" id="ARBA00009995"/>
    </source>
</evidence>
<keyword evidence="3" id="KW-0328">Glycosyltransferase</keyword>
<accession>A0AAV9D743</accession>
<reference evidence="5" key="1">
    <citation type="journal article" date="2023" name="Nat. Commun.">
        <title>Diploid and tetraploid genomes of Acorus and the evolution of monocots.</title>
        <authorList>
            <person name="Ma L."/>
            <person name="Liu K.W."/>
            <person name="Li Z."/>
            <person name="Hsiao Y.Y."/>
            <person name="Qi Y."/>
            <person name="Fu T."/>
            <person name="Tang G.D."/>
            <person name="Zhang D."/>
            <person name="Sun W.H."/>
            <person name="Liu D.K."/>
            <person name="Li Y."/>
            <person name="Chen G.Z."/>
            <person name="Liu X.D."/>
            <person name="Liao X.Y."/>
            <person name="Jiang Y.T."/>
            <person name="Yu X."/>
            <person name="Hao Y."/>
            <person name="Huang J."/>
            <person name="Zhao X.W."/>
            <person name="Ke S."/>
            <person name="Chen Y.Y."/>
            <person name="Wu W.L."/>
            <person name="Hsu J.L."/>
            <person name="Lin Y.F."/>
            <person name="Huang M.D."/>
            <person name="Li C.Y."/>
            <person name="Huang L."/>
            <person name="Wang Z.W."/>
            <person name="Zhao X."/>
            <person name="Zhong W.Y."/>
            <person name="Peng D.H."/>
            <person name="Ahmad S."/>
            <person name="Lan S."/>
            <person name="Zhang J.S."/>
            <person name="Tsai W.C."/>
            <person name="Van de Peer Y."/>
            <person name="Liu Z.J."/>
        </authorList>
    </citation>
    <scope>NUCLEOTIDE SEQUENCE</scope>
    <source>
        <strain evidence="5">CP</strain>
    </source>
</reference>
<comment type="caution">
    <text evidence="5">The sequence shown here is derived from an EMBL/GenBank/DDBJ whole genome shotgun (WGS) entry which is preliminary data.</text>
</comment>
<dbReference type="Pfam" id="PF00201">
    <property type="entry name" value="UDPGT"/>
    <property type="match status" value="1"/>
</dbReference>
<gene>
    <name evidence="5" type="primary">UGT85A5</name>
    <name evidence="5" type="ORF">QJS10_CPB15g01769</name>
</gene>
<dbReference type="InterPro" id="IPR035595">
    <property type="entry name" value="UDP_glycos_trans_CS"/>
</dbReference>
<dbReference type="EMBL" id="JAUJYO010000015">
    <property type="protein sequence ID" value="KAK1296672.1"/>
    <property type="molecule type" value="Genomic_DNA"/>
</dbReference>
<dbReference type="FunFam" id="3.40.50.2000:FF:000040">
    <property type="entry name" value="UDP-glycosyltransferase 76C1"/>
    <property type="match status" value="1"/>
</dbReference>
<dbReference type="GO" id="GO:0080044">
    <property type="term" value="F:quercetin 7-O-glucosyltransferase activity"/>
    <property type="evidence" value="ECO:0007669"/>
    <property type="project" value="TreeGrafter"/>
</dbReference>
<dbReference type="Proteomes" id="UP001180020">
    <property type="component" value="Unassembled WGS sequence"/>
</dbReference>
<evidence type="ECO:0000313" key="6">
    <source>
        <dbReference type="Proteomes" id="UP001180020"/>
    </source>
</evidence>